<dbReference type="PANTHER" id="PTHR43859">
    <property type="entry name" value="ACYL-ACTIVATING ENZYME"/>
    <property type="match status" value="1"/>
</dbReference>
<keyword evidence="2 10" id="KW-0436">Ligase</keyword>
<evidence type="ECO:0000256" key="2">
    <source>
        <dbReference type="ARBA" id="ARBA00022598"/>
    </source>
</evidence>
<organism evidence="10">
    <name type="scientific">Acidicaldus sp</name>
    <dbReference type="NCBI Taxonomy" id="1872105"/>
    <lineage>
        <taxon>Bacteria</taxon>
        <taxon>Pseudomonadati</taxon>
        <taxon>Pseudomonadota</taxon>
        <taxon>Alphaproteobacteria</taxon>
        <taxon>Acetobacterales</taxon>
        <taxon>Acetobacteraceae</taxon>
        <taxon>Acidicaldus</taxon>
    </lineage>
</organism>
<evidence type="ECO:0000256" key="6">
    <source>
        <dbReference type="ARBA" id="ARBA00066616"/>
    </source>
</evidence>
<reference evidence="10" key="1">
    <citation type="journal article" date="2020" name="mSystems">
        <title>Genome- and Community-Level Interaction Insights into Carbon Utilization and Element Cycling Functions of Hydrothermarchaeota in Hydrothermal Sediment.</title>
        <authorList>
            <person name="Zhou Z."/>
            <person name="Liu Y."/>
            <person name="Xu W."/>
            <person name="Pan J."/>
            <person name="Luo Z.H."/>
            <person name="Li M."/>
        </authorList>
    </citation>
    <scope>NUCLEOTIDE SEQUENCE</scope>
    <source>
        <strain evidence="10">SpSt-997</strain>
    </source>
</reference>
<evidence type="ECO:0000259" key="8">
    <source>
        <dbReference type="Pfam" id="PF00501"/>
    </source>
</evidence>
<dbReference type="EC" id="6.2.1.44" evidence="6"/>
<evidence type="ECO:0000256" key="5">
    <source>
        <dbReference type="ARBA" id="ARBA00051915"/>
    </source>
</evidence>
<dbReference type="EMBL" id="DTQM01000240">
    <property type="protein sequence ID" value="HGC44059.1"/>
    <property type="molecule type" value="Genomic_DNA"/>
</dbReference>
<evidence type="ECO:0000256" key="3">
    <source>
        <dbReference type="ARBA" id="ARBA00022832"/>
    </source>
</evidence>
<gene>
    <name evidence="10" type="ORF">ENY07_12690</name>
</gene>
<comment type="caution">
    <text evidence="10">The sequence shown here is derived from an EMBL/GenBank/DDBJ whole genome shotgun (WGS) entry which is preliminary data.</text>
</comment>
<dbReference type="GO" id="GO:0016874">
    <property type="term" value="F:ligase activity"/>
    <property type="evidence" value="ECO:0007669"/>
    <property type="project" value="UniProtKB-KW"/>
</dbReference>
<sequence length="553" mass="60006">MQGLMQRTPLLLSSLITHAARNHAGREIVGRSVEGPVVRTNWGEVEARAKRLANALARLGVREGERVATLAWNTQRHLELYFGASGSGVVLHTINPRLFQAQIEYMLEHAEDQYIFFDLSFAALVSALAPRIKGVRGYIALTDRAHMPAIDLPNLLCYEELLGSESAQFSWPDLDENAASILCYTSGTTGNPKGVLYSHRALLLHSFCAAAADGAGLSCMDSVLTVVPLFHANAWGLPFAAAMCGAKLVFPGAELDGGSLFALARDEACNVVAGVPTVWFGFFDYIDRNRDKLDLGALHLDRALVGGSAAPRSLIARFDRDFGAFLLHAWGMTETSPIATIGRLLPKHAGLDREARYDIQAKQGRPVYGVEVRIVDDAGQELPRDGVAVGHLVVRGPWVTAGYFRGEGGVVVDAENWFDTGDVATIDSDGYVTLTDRAKDIIKSGGEWISSIALENAAVGHADVLEAAVIGIPHPKWVERPLLLIRCKEGKVVSRQEMRDFLADKVARWWLPDDVIIVEDLPHTATGKLSKATLRKLYANHQIAPESAPAAAP</sequence>
<dbReference type="Pfam" id="PF13193">
    <property type="entry name" value="AMP-binding_C"/>
    <property type="match status" value="1"/>
</dbReference>
<dbReference type="SUPFAM" id="SSF56801">
    <property type="entry name" value="Acetyl-CoA synthetase-like"/>
    <property type="match status" value="1"/>
</dbReference>
<dbReference type="Gene3D" id="3.30.300.30">
    <property type="match status" value="1"/>
</dbReference>
<feature type="domain" description="AMP-dependent synthetase/ligase" evidence="8">
    <location>
        <begin position="18"/>
        <end position="404"/>
    </location>
</feature>
<evidence type="ECO:0000256" key="4">
    <source>
        <dbReference type="ARBA" id="ARBA00023098"/>
    </source>
</evidence>
<evidence type="ECO:0000313" key="10">
    <source>
        <dbReference type="EMBL" id="HGC44059.1"/>
    </source>
</evidence>
<dbReference type="InterPro" id="IPR000873">
    <property type="entry name" value="AMP-dep_synth/lig_dom"/>
</dbReference>
<dbReference type="GO" id="GO:0006631">
    <property type="term" value="P:fatty acid metabolic process"/>
    <property type="evidence" value="ECO:0007669"/>
    <property type="project" value="UniProtKB-KW"/>
</dbReference>
<name>A0A8J4HDB8_9PROT</name>
<comment type="similarity">
    <text evidence="1">Belongs to the ATP-dependent AMP-binding enzyme family.</text>
</comment>
<evidence type="ECO:0000259" key="9">
    <source>
        <dbReference type="Pfam" id="PF13193"/>
    </source>
</evidence>
<evidence type="ECO:0000256" key="1">
    <source>
        <dbReference type="ARBA" id="ARBA00006432"/>
    </source>
</evidence>
<dbReference type="AlphaFoldDB" id="A0A8J4HDB8"/>
<proteinExistence type="inferred from homology"/>
<accession>A0A8J4HDB8</accession>
<dbReference type="Gene3D" id="3.40.50.12780">
    <property type="entry name" value="N-terminal domain of ligase-like"/>
    <property type="match status" value="1"/>
</dbReference>
<dbReference type="PROSITE" id="PS00455">
    <property type="entry name" value="AMP_BINDING"/>
    <property type="match status" value="1"/>
</dbReference>
<dbReference type="InterPro" id="IPR020845">
    <property type="entry name" value="AMP-binding_CS"/>
</dbReference>
<dbReference type="NCBIfam" id="NF004837">
    <property type="entry name" value="PRK06187.1"/>
    <property type="match status" value="1"/>
</dbReference>
<feature type="domain" description="AMP-binding enzyme C-terminal" evidence="9">
    <location>
        <begin position="454"/>
        <end position="528"/>
    </location>
</feature>
<comment type="catalytic activity">
    <reaction evidence="5">
        <text>3-(methylsulfanyl)propanoate + ATP + CoA = 3-(methylsulfanyl)propanoyl-CoA + AMP + diphosphate</text>
        <dbReference type="Rhea" id="RHEA:43052"/>
        <dbReference type="ChEBI" id="CHEBI:30616"/>
        <dbReference type="ChEBI" id="CHEBI:33019"/>
        <dbReference type="ChEBI" id="CHEBI:49016"/>
        <dbReference type="ChEBI" id="CHEBI:57287"/>
        <dbReference type="ChEBI" id="CHEBI:82815"/>
        <dbReference type="ChEBI" id="CHEBI:456215"/>
        <dbReference type="EC" id="6.2.1.44"/>
    </reaction>
    <physiologicalReaction direction="left-to-right" evidence="5">
        <dbReference type="Rhea" id="RHEA:43053"/>
    </physiologicalReaction>
</comment>
<dbReference type="Pfam" id="PF00501">
    <property type="entry name" value="AMP-binding"/>
    <property type="match status" value="1"/>
</dbReference>
<evidence type="ECO:0000256" key="7">
    <source>
        <dbReference type="ARBA" id="ARBA00067668"/>
    </source>
</evidence>
<keyword evidence="3" id="KW-0276">Fatty acid metabolism</keyword>
<dbReference type="InterPro" id="IPR045851">
    <property type="entry name" value="AMP-bd_C_sf"/>
</dbReference>
<dbReference type="CDD" id="cd12119">
    <property type="entry name" value="ttLC_FACS_AlkK_like"/>
    <property type="match status" value="1"/>
</dbReference>
<dbReference type="InterPro" id="IPR042099">
    <property type="entry name" value="ANL_N_sf"/>
</dbReference>
<protein>
    <recommendedName>
        <fullName evidence="7">3-methylmercaptopropionyl-CoA ligase</fullName>
        <ecNumber evidence="6">6.2.1.44</ecNumber>
    </recommendedName>
</protein>
<dbReference type="FunFam" id="3.30.300.30:FF:000008">
    <property type="entry name" value="2,3-dihydroxybenzoate-AMP ligase"/>
    <property type="match status" value="1"/>
</dbReference>
<keyword evidence="4" id="KW-0443">Lipid metabolism</keyword>
<dbReference type="InterPro" id="IPR025110">
    <property type="entry name" value="AMP-bd_C"/>
</dbReference>
<dbReference type="PANTHER" id="PTHR43859:SF4">
    <property type="entry name" value="BUTANOATE--COA LIGASE AAE1-RELATED"/>
    <property type="match status" value="1"/>
</dbReference>